<dbReference type="PANTHER" id="PTHR43466:SF1">
    <property type="entry name" value="2-OXO-4-HYDROXY-4-CARBOXY-5-UREIDOIMIDAZOLINE DECARBOXYLASE-RELATED"/>
    <property type="match status" value="1"/>
</dbReference>
<dbReference type="InterPro" id="IPR023418">
    <property type="entry name" value="Thyroxine_BS"/>
</dbReference>
<dbReference type="InterPro" id="IPR014306">
    <property type="entry name" value="Hydroxyisourate_hydrolase"/>
</dbReference>
<evidence type="ECO:0000259" key="9">
    <source>
        <dbReference type="Pfam" id="PF00576"/>
    </source>
</evidence>
<evidence type="ECO:0000313" key="12">
    <source>
        <dbReference type="Proteomes" id="UP000219072"/>
    </source>
</evidence>
<keyword evidence="5" id="KW-0210">Decarboxylase</keyword>
<evidence type="ECO:0000256" key="1">
    <source>
        <dbReference type="ARBA" id="ARBA00001043"/>
    </source>
</evidence>
<dbReference type="Pfam" id="PF00576">
    <property type="entry name" value="Transthyretin"/>
    <property type="match status" value="1"/>
</dbReference>
<dbReference type="SUPFAM" id="SSF49472">
    <property type="entry name" value="Transthyretin (synonym: prealbumin)"/>
    <property type="match status" value="1"/>
</dbReference>
<keyword evidence="4" id="KW-0659">Purine metabolism</keyword>
<dbReference type="GO" id="GO:0051997">
    <property type="term" value="F:2-oxo-4-hydroxy-4-carboxy-5-ureidoimidazoline decarboxylase activity"/>
    <property type="evidence" value="ECO:0007669"/>
    <property type="project" value="UniProtKB-EC"/>
</dbReference>
<keyword evidence="7" id="KW-0456">Lyase</keyword>
<dbReference type="InterPro" id="IPR036778">
    <property type="entry name" value="OHCU_decarboxylase_sf"/>
</dbReference>
<comment type="catalytic activity">
    <reaction evidence="1">
        <text>5-hydroxyisourate + H2O = 5-hydroxy-2-oxo-4-ureido-2,5-dihydro-1H-imidazole-5-carboxylate + H(+)</text>
        <dbReference type="Rhea" id="RHEA:23736"/>
        <dbReference type="ChEBI" id="CHEBI:15377"/>
        <dbReference type="ChEBI" id="CHEBI:15378"/>
        <dbReference type="ChEBI" id="CHEBI:18072"/>
        <dbReference type="ChEBI" id="CHEBI:58639"/>
        <dbReference type="EC" id="3.5.2.17"/>
    </reaction>
</comment>
<dbReference type="Gene3D" id="2.60.40.180">
    <property type="entry name" value="Transthyretin/hydroxyisourate hydrolase domain"/>
    <property type="match status" value="1"/>
</dbReference>
<reference evidence="11 12" key="1">
    <citation type="submission" date="2017-09" db="EMBL/GenBank/DDBJ databases">
        <authorList>
            <person name="Ehlers B."/>
            <person name="Leendertz F.H."/>
        </authorList>
    </citation>
    <scope>NUCLEOTIDE SEQUENCE [LARGE SCALE GENOMIC DNA]</scope>
    <source>
        <strain evidence="11 12">CGMCC 4.7095</strain>
    </source>
</reference>
<dbReference type="NCBIfam" id="TIGR02962">
    <property type="entry name" value="hdxy_isourate"/>
    <property type="match status" value="1"/>
</dbReference>
<evidence type="ECO:0000256" key="4">
    <source>
        <dbReference type="ARBA" id="ARBA00022631"/>
    </source>
</evidence>
<dbReference type="CDD" id="cd05822">
    <property type="entry name" value="TLP_HIUase"/>
    <property type="match status" value="1"/>
</dbReference>
<dbReference type="InterPro" id="IPR017595">
    <property type="entry name" value="OHCU_decarboxylase-2"/>
</dbReference>
<evidence type="ECO:0000256" key="6">
    <source>
        <dbReference type="ARBA" id="ARBA00022801"/>
    </source>
</evidence>
<dbReference type="InterPro" id="IPR036817">
    <property type="entry name" value="Transthyretin/HIU_hydrolase_sf"/>
</dbReference>
<dbReference type="PROSITE" id="PS00768">
    <property type="entry name" value="TRANSTHYRETIN_1"/>
    <property type="match status" value="1"/>
</dbReference>
<dbReference type="OrthoDB" id="5243781at2"/>
<evidence type="ECO:0000256" key="7">
    <source>
        <dbReference type="ARBA" id="ARBA00023239"/>
    </source>
</evidence>
<comment type="pathway">
    <text evidence="3">Purine metabolism; urate degradation; (S)-allantoin from urate: step 3/3.</text>
</comment>
<sequence>MTSPAHPGLTWLNHAGAGAVRDSLHAVCASRAWTERLLHARPFAHLDALLSEQDAAVADLTAEEFEAAVAAHPPIGRPRPGDPASTREQGGLADADDQLRAELLDLNLTYRERFGRTFLLCATGLSGERMRDALRARLAHEPAREAAVARGELGRINRLRLTRLAESEVTVSTHVLDTSLGRPAAGIAVRLAVRDARRGDAEGWRPHGEGRTDADGRLATLPALPGGAVAARLTFAVEPYLTRGGTGAAFFPEATVVFAVTVGERYHIPLLLNPFGYSVYRGS</sequence>
<name>A0A286DZ42_9ACTN</name>
<dbReference type="SUPFAM" id="SSF158694">
    <property type="entry name" value="UraD-Like"/>
    <property type="match status" value="1"/>
</dbReference>
<dbReference type="GO" id="GO:0033971">
    <property type="term" value="F:hydroxyisourate hydrolase activity"/>
    <property type="evidence" value="ECO:0007669"/>
    <property type="project" value="UniProtKB-EC"/>
</dbReference>
<dbReference type="RefSeq" id="WP_097232377.1">
    <property type="nucleotide sequence ID" value="NZ_OCNE01000013.1"/>
</dbReference>
<feature type="domain" description="Transthyretin/hydroxyisourate hydrolase" evidence="9">
    <location>
        <begin position="171"/>
        <end position="282"/>
    </location>
</feature>
<dbReference type="Pfam" id="PF09349">
    <property type="entry name" value="OHCU_decarbox"/>
    <property type="match status" value="1"/>
</dbReference>
<proteinExistence type="predicted"/>
<evidence type="ECO:0000259" key="10">
    <source>
        <dbReference type="Pfam" id="PF09349"/>
    </source>
</evidence>
<dbReference type="GO" id="GO:0019628">
    <property type="term" value="P:urate catabolic process"/>
    <property type="evidence" value="ECO:0007669"/>
    <property type="project" value="TreeGrafter"/>
</dbReference>
<evidence type="ECO:0000256" key="3">
    <source>
        <dbReference type="ARBA" id="ARBA00004754"/>
    </source>
</evidence>
<evidence type="ECO:0000256" key="8">
    <source>
        <dbReference type="SAM" id="MobiDB-lite"/>
    </source>
</evidence>
<evidence type="ECO:0000256" key="2">
    <source>
        <dbReference type="ARBA" id="ARBA00001163"/>
    </source>
</evidence>
<gene>
    <name evidence="11" type="ORF">SAMN06297387_11386</name>
</gene>
<keyword evidence="12" id="KW-1185">Reference proteome</keyword>
<dbReference type="PANTHER" id="PTHR43466">
    <property type="entry name" value="2-OXO-4-HYDROXY-4-CARBOXY-5-UREIDOIMIDAZOLINE DECARBOXYLASE-RELATED"/>
    <property type="match status" value="1"/>
</dbReference>
<comment type="catalytic activity">
    <reaction evidence="2">
        <text>5-hydroxy-2-oxo-4-ureido-2,5-dihydro-1H-imidazole-5-carboxylate + H(+) = (S)-allantoin + CO2</text>
        <dbReference type="Rhea" id="RHEA:26301"/>
        <dbReference type="ChEBI" id="CHEBI:15378"/>
        <dbReference type="ChEBI" id="CHEBI:15678"/>
        <dbReference type="ChEBI" id="CHEBI:16526"/>
        <dbReference type="ChEBI" id="CHEBI:58639"/>
        <dbReference type="EC" id="4.1.1.97"/>
    </reaction>
</comment>
<keyword evidence="6" id="KW-0378">Hydrolase</keyword>
<dbReference type="NCBIfam" id="TIGR03180">
    <property type="entry name" value="UraD_2"/>
    <property type="match status" value="1"/>
</dbReference>
<dbReference type="InterPro" id="IPR023416">
    <property type="entry name" value="Transthyretin/HIU_hydrolase_d"/>
</dbReference>
<dbReference type="Proteomes" id="UP000219072">
    <property type="component" value="Unassembled WGS sequence"/>
</dbReference>
<dbReference type="EMBL" id="OCNE01000013">
    <property type="protein sequence ID" value="SOD63927.1"/>
    <property type="molecule type" value="Genomic_DNA"/>
</dbReference>
<evidence type="ECO:0000313" key="11">
    <source>
        <dbReference type="EMBL" id="SOD63927.1"/>
    </source>
</evidence>
<organism evidence="11 12">
    <name type="scientific">Streptomyces zhaozhouensis</name>
    <dbReference type="NCBI Taxonomy" id="1300267"/>
    <lineage>
        <taxon>Bacteria</taxon>
        <taxon>Bacillati</taxon>
        <taxon>Actinomycetota</taxon>
        <taxon>Actinomycetes</taxon>
        <taxon>Kitasatosporales</taxon>
        <taxon>Streptomycetaceae</taxon>
        <taxon>Streptomyces</taxon>
    </lineage>
</organism>
<dbReference type="InterPro" id="IPR018020">
    <property type="entry name" value="OHCU_decarboxylase"/>
</dbReference>
<evidence type="ECO:0000256" key="5">
    <source>
        <dbReference type="ARBA" id="ARBA00022793"/>
    </source>
</evidence>
<dbReference type="NCBIfam" id="NF010372">
    <property type="entry name" value="PRK13798.1"/>
    <property type="match status" value="1"/>
</dbReference>
<dbReference type="Gene3D" id="1.10.3330.10">
    <property type="entry name" value="Oxo-4-hydroxy-4-carboxy-5-ureidoimidazoline decarboxylase"/>
    <property type="match status" value="1"/>
</dbReference>
<dbReference type="GO" id="GO:0006144">
    <property type="term" value="P:purine nucleobase metabolic process"/>
    <property type="evidence" value="ECO:0007669"/>
    <property type="project" value="UniProtKB-KW"/>
</dbReference>
<feature type="domain" description="Oxo-4-hydroxy-4-carboxy-5-ureidoimidazoline decarboxylase" evidence="10">
    <location>
        <begin position="16"/>
        <end position="161"/>
    </location>
</feature>
<protein>
    <submittedName>
        <fullName evidence="11">2-oxo-4-hydroxy-4-carboxy-5-ureidoimidazoline decarboxylase</fullName>
    </submittedName>
</protein>
<accession>A0A286DZ42</accession>
<feature type="region of interest" description="Disordered" evidence="8">
    <location>
        <begin position="70"/>
        <end position="94"/>
    </location>
</feature>
<dbReference type="AlphaFoldDB" id="A0A286DZ42"/>